<name>A0A6G0Y5I7_APHCR</name>
<comment type="caution">
    <text evidence="1">The sequence shown here is derived from an EMBL/GenBank/DDBJ whole genome shotgun (WGS) entry which is preliminary data.</text>
</comment>
<organism evidence="1 2">
    <name type="scientific">Aphis craccivora</name>
    <name type="common">Cowpea aphid</name>
    <dbReference type="NCBI Taxonomy" id="307492"/>
    <lineage>
        <taxon>Eukaryota</taxon>
        <taxon>Metazoa</taxon>
        <taxon>Ecdysozoa</taxon>
        <taxon>Arthropoda</taxon>
        <taxon>Hexapoda</taxon>
        <taxon>Insecta</taxon>
        <taxon>Pterygota</taxon>
        <taxon>Neoptera</taxon>
        <taxon>Paraneoptera</taxon>
        <taxon>Hemiptera</taxon>
        <taxon>Sternorrhyncha</taxon>
        <taxon>Aphidomorpha</taxon>
        <taxon>Aphidoidea</taxon>
        <taxon>Aphididae</taxon>
        <taxon>Aphidini</taxon>
        <taxon>Aphis</taxon>
        <taxon>Aphis</taxon>
    </lineage>
</organism>
<dbReference type="PANTHER" id="PTHR45913">
    <property type="entry name" value="EPM2A-INTERACTING PROTEIN 1"/>
    <property type="match status" value="1"/>
</dbReference>
<gene>
    <name evidence="1" type="ORF">FWK35_00020272</name>
</gene>
<dbReference type="SUPFAM" id="SSF53098">
    <property type="entry name" value="Ribonuclease H-like"/>
    <property type="match status" value="1"/>
</dbReference>
<dbReference type="OrthoDB" id="6612958at2759"/>
<dbReference type="AlphaFoldDB" id="A0A6G0Y5I7"/>
<reference evidence="1 2" key="1">
    <citation type="submission" date="2019-08" db="EMBL/GenBank/DDBJ databases">
        <title>Whole genome of Aphis craccivora.</title>
        <authorList>
            <person name="Voronova N.V."/>
            <person name="Shulinski R.S."/>
            <person name="Bandarenka Y.V."/>
            <person name="Zhorov D.G."/>
            <person name="Warner D."/>
        </authorList>
    </citation>
    <scope>NUCLEOTIDE SEQUENCE [LARGE SCALE GENOMIC DNA]</scope>
    <source>
        <strain evidence="1">180601</strain>
        <tissue evidence="1">Whole Body</tissue>
    </source>
</reference>
<dbReference type="EMBL" id="VUJU01006011">
    <property type="protein sequence ID" value="KAF0749677.1"/>
    <property type="molecule type" value="Genomic_DNA"/>
</dbReference>
<keyword evidence="2" id="KW-1185">Reference proteome</keyword>
<dbReference type="InterPro" id="IPR012337">
    <property type="entry name" value="RNaseH-like_sf"/>
</dbReference>
<evidence type="ECO:0000313" key="2">
    <source>
        <dbReference type="Proteomes" id="UP000478052"/>
    </source>
</evidence>
<dbReference type="Proteomes" id="UP000478052">
    <property type="component" value="Unassembled WGS sequence"/>
</dbReference>
<evidence type="ECO:0000313" key="1">
    <source>
        <dbReference type="EMBL" id="KAF0749677.1"/>
    </source>
</evidence>
<proteinExistence type="predicted"/>
<dbReference type="PANTHER" id="PTHR45913:SF19">
    <property type="entry name" value="LOW QUALITY PROTEIN: ZINC FINGER BED DOMAIN-CONTAINING PROTEIN 5-LIKE"/>
    <property type="match status" value="1"/>
</dbReference>
<protein>
    <submittedName>
        <fullName evidence="1">Zinc finger BED domain-containing protein 5-like</fullName>
    </submittedName>
</protein>
<accession>A0A6G0Y5I7</accession>
<sequence length="575" mass="66668">MDRFLIKKRKLSEELPDPYNAHGVDVEELPGPSFNLPNVEWWRNPYTSCLMCSEKLSNESMVPSKLKRLLFTKHGFASEKPLDFFKRLASDQNRQASKFIKHSTVSDKVQEASYAVAELIAKKMKSHTTAESTILPACCEIVKILFGEDFEKEVRKIPLSNNTVQRRIEDMSKDVEFHVNEKLKAAELFALQLDESTDVTGKSQVMTFVRFICDNELIEQFLFCKDLPETTRGQDIFNLVNNYFTTANISWKFCLSVCTDGCPSMIGHLTGFLALVKKENPDIIFTHCFIHREALVAKSLMPELNEVLQTVVKMVNFIKSKLLKSRLFNQLCSAMDSEHTQLLFHTEVRWLSRGRVLQRFYELREELLLFFTCEESKYADFLSDDSWCAKTNWDMFDLVKNCHVNSDLTNLILKSLHLLHENIKKYFPSLDVSSLDWVKNPFIDSAYETALFTTDKESELIDIKNDRGLKLQYSKLVEDIARESKLKKIKINLDVSSFWINLLHEYHKISRKAMNAILPFSTSYICEAAFSSMNAIKTKNRSQLKNLEDDMRVCLSTIRPRRNLIMKRKQSQISH</sequence>